<feature type="domain" description="N-acetyltransferase" evidence="1">
    <location>
        <begin position="47"/>
        <end position="218"/>
    </location>
</feature>
<dbReference type="InterPro" id="IPR000182">
    <property type="entry name" value="GNAT_dom"/>
</dbReference>
<dbReference type="Pfam" id="PF13673">
    <property type="entry name" value="Acetyltransf_10"/>
    <property type="match status" value="1"/>
</dbReference>
<dbReference type="RefSeq" id="WP_069311509.1">
    <property type="nucleotide sequence ID" value="NZ_MDTU01000001.1"/>
</dbReference>
<dbReference type="PROSITE" id="PS51186">
    <property type="entry name" value="GNAT"/>
    <property type="match status" value="1"/>
</dbReference>
<sequence length="224" mass="24979">MPKEISYFVISPQDIKSNARLQRQLVAVDTFAFLDEDLKDELLDSSTSLSALSLILDPLPNTESSFKARQNIETIQEIRNAKSTHYIGDNALIYIAFSGSEPVGYLELENRGGIYGTVNRLAVSPTHKRKGIGKGLLEKSLKSAFHKMSLDQVRVNASESAIGFYKKHLFSGNSSSLATQDYENKKSKMMGDLATIFKDNLYKDDLTLNECDKPYNLDTSSYGM</sequence>
<comment type="caution">
    <text evidence="2">The sequence shown here is derived from an EMBL/GenBank/DDBJ whole genome shotgun (WGS) entry which is preliminary data.</text>
</comment>
<dbReference type="SUPFAM" id="SSF55729">
    <property type="entry name" value="Acyl-CoA N-acyltransferases (Nat)"/>
    <property type="match status" value="1"/>
</dbReference>
<dbReference type="InterPro" id="IPR016181">
    <property type="entry name" value="Acyl_CoA_acyltransferase"/>
</dbReference>
<dbReference type="Gene3D" id="3.40.630.30">
    <property type="match status" value="1"/>
</dbReference>
<keyword evidence="3" id="KW-1185">Reference proteome</keyword>
<reference evidence="2 3" key="1">
    <citation type="submission" date="2016-08" db="EMBL/GenBank/DDBJ databases">
        <title>Draft genome sequence of Candidatus Piscirickettsia litoralis, from seawater.</title>
        <authorList>
            <person name="Wan X."/>
            <person name="Lee A.J."/>
            <person name="Hou S."/>
            <person name="Donachie S.P."/>
        </authorList>
    </citation>
    <scope>NUCLEOTIDE SEQUENCE [LARGE SCALE GENOMIC DNA]</scope>
    <source>
        <strain evidence="2 3">Y2</strain>
    </source>
</reference>
<dbReference type="CDD" id="cd04301">
    <property type="entry name" value="NAT_SF"/>
    <property type="match status" value="1"/>
</dbReference>
<accession>A0ABX3A0B8</accession>
<proteinExistence type="predicted"/>
<evidence type="ECO:0000313" key="3">
    <source>
        <dbReference type="Proteomes" id="UP000094329"/>
    </source>
</evidence>
<name>A0ABX3A0B8_9GAMM</name>
<evidence type="ECO:0000313" key="2">
    <source>
        <dbReference type="EMBL" id="ODN41707.1"/>
    </source>
</evidence>
<protein>
    <recommendedName>
        <fullName evidence="1">N-acetyltransferase domain-containing protein</fullName>
    </recommendedName>
</protein>
<evidence type="ECO:0000259" key="1">
    <source>
        <dbReference type="PROSITE" id="PS51186"/>
    </source>
</evidence>
<gene>
    <name evidence="2" type="ORF">BGC07_00300</name>
</gene>
<organism evidence="2 3">
    <name type="scientific">Piscirickettsia litoralis</name>
    <dbReference type="NCBI Taxonomy" id="1891921"/>
    <lineage>
        <taxon>Bacteria</taxon>
        <taxon>Pseudomonadati</taxon>
        <taxon>Pseudomonadota</taxon>
        <taxon>Gammaproteobacteria</taxon>
        <taxon>Thiotrichales</taxon>
        <taxon>Piscirickettsiaceae</taxon>
        <taxon>Piscirickettsia</taxon>
    </lineage>
</organism>
<dbReference type="EMBL" id="MDTU01000001">
    <property type="protein sequence ID" value="ODN41707.1"/>
    <property type="molecule type" value="Genomic_DNA"/>
</dbReference>
<dbReference type="Proteomes" id="UP000094329">
    <property type="component" value="Unassembled WGS sequence"/>
</dbReference>